<evidence type="ECO:0000313" key="1">
    <source>
        <dbReference type="EMBL" id="QEC55781.1"/>
    </source>
</evidence>
<organism evidence="1 2">
    <name type="scientific">Flavisolibacter ginsenosidimutans</name>
    <dbReference type="NCBI Taxonomy" id="661481"/>
    <lineage>
        <taxon>Bacteria</taxon>
        <taxon>Pseudomonadati</taxon>
        <taxon>Bacteroidota</taxon>
        <taxon>Chitinophagia</taxon>
        <taxon>Chitinophagales</taxon>
        <taxon>Chitinophagaceae</taxon>
        <taxon>Flavisolibacter</taxon>
    </lineage>
</organism>
<accession>A0A5B8UGI9</accession>
<evidence type="ECO:0000313" key="2">
    <source>
        <dbReference type="Proteomes" id="UP000321204"/>
    </source>
</evidence>
<dbReference type="OrthoDB" id="679343at2"/>
<reference evidence="1 2" key="1">
    <citation type="journal article" date="2015" name="Int. J. Syst. Evol. Microbiol.">
        <title>Flavisolibacter ginsenosidimutans sp. nov., with ginsenoside-converting activity isolated from soil used for cultivating ginseng.</title>
        <authorList>
            <person name="Zhao Y."/>
            <person name="Liu Q."/>
            <person name="Kang M.S."/>
            <person name="Jin F."/>
            <person name="Yu H."/>
            <person name="Im W.T."/>
        </authorList>
    </citation>
    <scope>NUCLEOTIDE SEQUENCE [LARGE SCALE GENOMIC DNA]</scope>
    <source>
        <strain evidence="1 2">Gsoil 636</strain>
    </source>
</reference>
<gene>
    <name evidence="1" type="ORF">FSB75_07705</name>
</gene>
<keyword evidence="2" id="KW-1185">Reference proteome</keyword>
<dbReference type="RefSeq" id="WP_146785133.1">
    <property type="nucleotide sequence ID" value="NZ_BAABIO010000001.1"/>
</dbReference>
<dbReference type="AlphaFoldDB" id="A0A5B8UGI9"/>
<dbReference type="Proteomes" id="UP000321204">
    <property type="component" value="Chromosome"/>
</dbReference>
<name>A0A5B8UGI9_9BACT</name>
<dbReference type="KEGG" id="fgg:FSB75_07705"/>
<sequence>MEVKIKERSWFARLAAKNLGSQTMAAVLGRTVHLWNVSREEFLSDPAWVMHELEHVRQFKHYGFLRFAVLYLLEHRRKGYVNNRFEIEAREAEAGPADLDGVRFI</sequence>
<dbReference type="EMBL" id="CP042433">
    <property type="protein sequence ID" value="QEC55781.1"/>
    <property type="molecule type" value="Genomic_DNA"/>
</dbReference>
<proteinExistence type="predicted"/>
<protein>
    <submittedName>
        <fullName evidence="1">DUF4157 domain-containing protein</fullName>
    </submittedName>
</protein>